<dbReference type="Proteomes" id="UP000828390">
    <property type="component" value="Unassembled WGS sequence"/>
</dbReference>
<dbReference type="EMBL" id="JAIWYP010000008">
    <property type="protein sequence ID" value="KAH3782957.1"/>
    <property type="molecule type" value="Genomic_DNA"/>
</dbReference>
<evidence type="ECO:0000313" key="1">
    <source>
        <dbReference type="EMBL" id="KAH3782957.1"/>
    </source>
</evidence>
<keyword evidence="2" id="KW-1185">Reference proteome</keyword>
<name>A0A9D4ES34_DREPO</name>
<proteinExistence type="predicted"/>
<reference evidence="1" key="1">
    <citation type="journal article" date="2019" name="bioRxiv">
        <title>The Genome of the Zebra Mussel, Dreissena polymorpha: A Resource for Invasive Species Research.</title>
        <authorList>
            <person name="McCartney M.A."/>
            <person name="Auch B."/>
            <person name="Kono T."/>
            <person name="Mallez S."/>
            <person name="Zhang Y."/>
            <person name="Obille A."/>
            <person name="Becker A."/>
            <person name="Abrahante J.E."/>
            <person name="Garbe J."/>
            <person name="Badalamenti J.P."/>
            <person name="Herman A."/>
            <person name="Mangelson H."/>
            <person name="Liachko I."/>
            <person name="Sullivan S."/>
            <person name="Sone E.D."/>
            <person name="Koren S."/>
            <person name="Silverstein K.A.T."/>
            <person name="Beckman K.B."/>
            <person name="Gohl D.M."/>
        </authorList>
    </citation>
    <scope>NUCLEOTIDE SEQUENCE</scope>
    <source>
        <strain evidence="1">Duluth1</strain>
        <tissue evidence="1">Whole animal</tissue>
    </source>
</reference>
<protein>
    <submittedName>
        <fullName evidence="1">Uncharacterized protein</fullName>
    </submittedName>
</protein>
<sequence>MQRCVGKRFPFIFSGAQDSKKANLNAGDSNVHRIKDILSDYIAAKCLPISGANFSGDCRGFRHALLRDLREMDVQQLYFHLGSNDILTNEAVFYRSVQTPRLSFAKCFLGVQITYKVVGYQKDV</sequence>
<organism evidence="1 2">
    <name type="scientific">Dreissena polymorpha</name>
    <name type="common">Zebra mussel</name>
    <name type="synonym">Mytilus polymorpha</name>
    <dbReference type="NCBI Taxonomy" id="45954"/>
    <lineage>
        <taxon>Eukaryota</taxon>
        <taxon>Metazoa</taxon>
        <taxon>Spiralia</taxon>
        <taxon>Lophotrochozoa</taxon>
        <taxon>Mollusca</taxon>
        <taxon>Bivalvia</taxon>
        <taxon>Autobranchia</taxon>
        <taxon>Heteroconchia</taxon>
        <taxon>Euheterodonta</taxon>
        <taxon>Imparidentia</taxon>
        <taxon>Neoheterodontei</taxon>
        <taxon>Myida</taxon>
        <taxon>Dreissenoidea</taxon>
        <taxon>Dreissenidae</taxon>
        <taxon>Dreissena</taxon>
    </lineage>
</organism>
<comment type="caution">
    <text evidence="1">The sequence shown here is derived from an EMBL/GenBank/DDBJ whole genome shotgun (WGS) entry which is preliminary data.</text>
</comment>
<gene>
    <name evidence="1" type="ORF">DPMN_160882</name>
</gene>
<reference evidence="1" key="2">
    <citation type="submission" date="2020-11" db="EMBL/GenBank/DDBJ databases">
        <authorList>
            <person name="McCartney M.A."/>
            <person name="Auch B."/>
            <person name="Kono T."/>
            <person name="Mallez S."/>
            <person name="Becker A."/>
            <person name="Gohl D.M."/>
            <person name="Silverstein K.A.T."/>
            <person name="Koren S."/>
            <person name="Bechman K.B."/>
            <person name="Herman A."/>
            <person name="Abrahante J.E."/>
            <person name="Garbe J."/>
        </authorList>
    </citation>
    <scope>NUCLEOTIDE SEQUENCE</scope>
    <source>
        <strain evidence="1">Duluth1</strain>
        <tissue evidence="1">Whole animal</tissue>
    </source>
</reference>
<dbReference type="AlphaFoldDB" id="A0A9D4ES34"/>
<accession>A0A9D4ES34</accession>
<evidence type="ECO:0000313" key="2">
    <source>
        <dbReference type="Proteomes" id="UP000828390"/>
    </source>
</evidence>